<name>A0ACA9QZG6_9GLOM</name>
<accession>A0ACA9QZG6</accession>
<reference evidence="1" key="1">
    <citation type="submission" date="2021-06" db="EMBL/GenBank/DDBJ databases">
        <authorList>
            <person name="Kallberg Y."/>
            <person name="Tangrot J."/>
            <person name="Rosling A."/>
        </authorList>
    </citation>
    <scope>NUCLEOTIDE SEQUENCE</scope>
    <source>
        <strain evidence="1">IL203A</strain>
    </source>
</reference>
<dbReference type="EMBL" id="CAJVPU010056460">
    <property type="protein sequence ID" value="CAG8770410.1"/>
    <property type="molecule type" value="Genomic_DNA"/>
</dbReference>
<dbReference type="Proteomes" id="UP000789702">
    <property type="component" value="Unassembled WGS sequence"/>
</dbReference>
<gene>
    <name evidence="1" type="ORF">DHETER_LOCUS15792</name>
</gene>
<comment type="caution">
    <text evidence="1">The sequence shown here is derived from an EMBL/GenBank/DDBJ whole genome shotgun (WGS) entry which is preliminary data.</text>
</comment>
<sequence>IAYAIKHYIRLGYNINKEDNIVEVISNIKGTSVANIQPNRNYKNIKKPKLTGISN</sequence>
<proteinExistence type="predicted"/>
<feature type="non-terminal residue" evidence="1">
    <location>
        <position position="55"/>
    </location>
</feature>
<evidence type="ECO:0000313" key="1">
    <source>
        <dbReference type="EMBL" id="CAG8770410.1"/>
    </source>
</evidence>
<organism evidence="1 2">
    <name type="scientific">Dentiscutata heterogama</name>
    <dbReference type="NCBI Taxonomy" id="1316150"/>
    <lineage>
        <taxon>Eukaryota</taxon>
        <taxon>Fungi</taxon>
        <taxon>Fungi incertae sedis</taxon>
        <taxon>Mucoromycota</taxon>
        <taxon>Glomeromycotina</taxon>
        <taxon>Glomeromycetes</taxon>
        <taxon>Diversisporales</taxon>
        <taxon>Gigasporaceae</taxon>
        <taxon>Dentiscutata</taxon>
    </lineage>
</organism>
<protein>
    <submittedName>
        <fullName evidence="1">15183_t:CDS:1</fullName>
    </submittedName>
</protein>
<feature type="non-terminal residue" evidence="1">
    <location>
        <position position="1"/>
    </location>
</feature>
<evidence type="ECO:0000313" key="2">
    <source>
        <dbReference type="Proteomes" id="UP000789702"/>
    </source>
</evidence>
<keyword evidence="2" id="KW-1185">Reference proteome</keyword>